<keyword evidence="1" id="KW-0472">Membrane</keyword>
<dbReference type="Proteomes" id="UP000183947">
    <property type="component" value="Unassembled WGS sequence"/>
</dbReference>
<evidence type="ECO:0000256" key="1">
    <source>
        <dbReference type="SAM" id="Phobius"/>
    </source>
</evidence>
<feature type="transmembrane region" description="Helical" evidence="1">
    <location>
        <begin position="77"/>
        <end position="97"/>
    </location>
</feature>
<dbReference type="STRING" id="1121959.SAMN02746009_02223"/>
<feature type="transmembrane region" description="Helical" evidence="1">
    <location>
        <begin position="46"/>
        <end position="71"/>
    </location>
</feature>
<organism evidence="3 4">
    <name type="scientific">Hymenobacter psychrotolerans DSM 18569</name>
    <dbReference type="NCBI Taxonomy" id="1121959"/>
    <lineage>
        <taxon>Bacteria</taxon>
        <taxon>Pseudomonadati</taxon>
        <taxon>Bacteroidota</taxon>
        <taxon>Cytophagia</taxon>
        <taxon>Cytophagales</taxon>
        <taxon>Hymenobacteraceae</taxon>
        <taxon>Hymenobacter</taxon>
    </lineage>
</organism>
<feature type="domain" description="DUF4126" evidence="2">
    <location>
        <begin position="11"/>
        <end position="180"/>
    </location>
</feature>
<evidence type="ECO:0000313" key="3">
    <source>
        <dbReference type="EMBL" id="SHL14473.1"/>
    </source>
</evidence>
<dbReference type="OrthoDB" id="288613at2"/>
<proteinExistence type="predicted"/>
<evidence type="ECO:0000313" key="4">
    <source>
        <dbReference type="Proteomes" id="UP000183947"/>
    </source>
</evidence>
<protein>
    <recommendedName>
        <fullName evidence="2">DUF4126 domain-containing protein</fullName>
    </recommendedName>
</protein>
<dbReference type="RefSeq" id="WP_073284575.1">
    <property type="nucleotide sequence ID" value="NZ_FRAS01000010.1"/>
</dbReference>
<feature type="transmembrane region" description="Helical" evidence="1">
    <location>
        <begin position="6"/>
        <end position="34"/>
    </location>
</feature>
<dbReference type="EMBL" id="FRAS01000010">
    <property type="protein sequence ID" value="SHL14473.1"/>
    <property type="molecule type" value="Genomic_DNA"/>
</dbReference>
<accession>A0A1M6Y8G5</accession>
<keyword evidence="1" id="KW-0812">Transmembrane</keyword>
<name>A0A1M6Y8G5_9BACT</name>
<evidence type="ECO:0000259" key="2">
    <source>
        <dbReference type="Pfam" id="PF13548"/>
    </source>
</evidence>
<feature type="transmembrane region" description="Helical" evidence="1">
    <location>
        <begin position="151"/>
        <end position="178"/>
    </location>
</feature>
<dbReference type="AlphaFoldDB" id="A0A1M6Y8G5"/>
<sequence length="201" mass="20466">MLPQEYILSGALGLALAACSGFRVFVPLLAASLAYRTGLLAPSAGFAWLGSWAALGALGTATVAEILGYYFPVVDNVLDTITTPASFIAGTVLMTAALPDLDPVVRWGLGVLVGGGTAGMVQTGTALLRAGSTATTGGLGNPVLATAENTLAILGSALALLLPALAAAVMLALVLYIATRLRRWRQRRTQRRGAASALAES</sequence>
<dbReference type="Pfam" id="PF13548">
    <property type="entry name" value="DUF4126"/>
    <property type="match status" value="1"/>
</dbReference>
<keyword evidence="1" id="KW-1133">Transmembrane helix</keyword>
<dbReference type="InterPro" id="IPR025196">
    <property type="entry name" value="DUF4126"/>
</dbReference>
<reference evidence="4" key="1">
    <citation type="submission" date="2016-11" db="EMBL/GenBank/DDBJ databases">
        <authorList>
            <person name="Varghese N."/>
            <person name="Submissions S."/>
        </authorList>
    </citation>
    <scope>NUCLEOTIDE SEQUENCE [LARGE SCALE GENOMIC DNA]</scope>
    <source>
        <strain evidence="4">DSM 18569</strain>
    </source>
</reference>
<keyword evidence="4" id="KW-1185">Reference proteome</keyword>
<gene>
    <name evidence="3" type="ORF">SAMN02746009_02223</name>
</gene>